<reference evidence="1" key="1">
    <citation type="submission" date="2023-11" db="EMBL/GenBank/DDBJ databases">
        <authorList>
            <person name="Poullet M."/>
        </authorList>
    </citation>
    <scope>NUCLEOTIDE SEQUENCE</scope>
    <source>
        <strain evidence="1">E1834</strain>
    </source>
</reference>
<name>A0ACB1B5M8_MELEN</name>
<organism evidence="1 2">
    <name type="scientific">Meloidogyne enterolobii</name>
    <name type="common">Root-knot nematode worm</name>
    <name type="synonym">Meloidogyne mayaguensis</name>
    <dbReference type="NCBI Taxonomy" id="390850"/>
    <lineage>
        <taxon>Eukaryota</taxon>
        <taxon>Metazoa</taxon>
        <taxon>Ecdysozoa</taxon>
        <taxon>Nematoda</taxon>
        <taxon>Chromadorea</taxon>
        <taxon>Rhabditida</taxon>
        <taxon>Tylenchina</taxon>
        <taxon>Tylenchomorpha</taxon>
        <taxon>Tylenchoidea</taxon>
        <taxon>Meloidogynidae</taxon>
        <taxon>Meloidogyninae</taxon>
        <taxon>Meloidogyne</taxon>
    </lineage>
</organism>
<evidence type="ECO:0000313" key="2">
    <source>
        <dbReference type="Proteomes" id="UP001497535"/>
    </source>
</evidence>
<protein>
    <submittedName>
        <fullName evidence="1">Uncharacterized protein</fullName>
    </submittedName>
</protein>
<sequence>MVNFYFIYTCPYLYVDDCTLANPYRLNIISQFRRYNGLKTKRRCQRENKCEKLGIEFLKKCKICRYRKCISIGMKMTKDEKILEEKEEESFLQNFIEAYEEYVTFQQKLFFNIYPEKVYQQALFFIPETLEMLNCFEMNCRPALLTMLNTSIKEFKILETQEKVTNLLEAPKTLGL</sequence>
<evidence type="ECO:0000313" key="1">
    <source>
        <dbReference type="EMBL" id="CAK5119912.1"/>
    </source>
</evidence>
<gene>
    <name evidence="1" type="ORF">MENTE1834_LOCUS46621</name>
</gene>
<comment type="caution">
    <text evidence="1">The sequence shown here is derived from an EMBL/GenBank/DDBJ whole genome shotgun (WGS) entry which is preliminary data.</text>
</comment>
<dbReference type="EMBL" id="CAVMJV010000173">
    <property type="protein sequence ID" value="CAK5119912.1"/>
    <property type="molecule type" value="Genomic_DNA"/>
</dbReference>
<dbReference type="Proteomes" id="UP001497535">
    <property type="component" value="Unassembled WGS sequence"/>
</dbReference>
<proteinExistence type="predicted"/>
<keyword evidence="2" id="KW-1185">Reference proteome</keyword>
<accession>A0ACB1B5M8</accession>